<evidence type="ECO:0000313" key="7">
    <source>
        <dbReference type="EMBL" id="ANB14254.1"/>
    </source>
</evidence>
<dbReference type="Proteomes" id="UP000189580">
    <property type="component" value="Chromosome d"/>
</dbReference>
<evidence type="ECO:0000259" key="6">
    <source>
        <dbReference type="Pfam" id="PF00248"/>
    </source>
</evidence>
<dbReference type="PROSITE" id="PS00063">
    <property type="entry name" value="ALDOKETO_REDUCTASE_3"/>
    <property type="match status" value="1"/>
</dbReference>
<feature type="site" description="Lowers pKa of active site Tyr" evidence="5">
    <location>
        <position position="77"/>
    </location>
</feature>
<dbReference type="EMBL" id="CP014502">
    <property type="protein sequence ID" value="ANB14254.1"/>
    <property type="molecule type" value="Genomic_DNA"/>
</dbReference>
<dbReference type="KEGG" id="slb:AWJ20_5215"/>
<dbReference type="CDD" id="cd19071">
    <property type="entry name" value="AKR_AKR1-5-like"/>
    <property type="match status" value="1"/>
</dbReference>
<protein>
    <submittedName>
        <fullName evidence="7">Aldo-keto reductase superfamily protein</fullName>
    </submittedName>
</protein>
<dbReference type="OrthoDB" id="416253at2759"/>
<organism evidence="7 8">
    <name type="scientific">Sugiyamaella lignohabitans</name>
    <dbReference type="NCBI Taxonomy" id="796027"/>
    <lineage>
        <taxon>Eukaryota</taxon>
        <taxon>Fungi</taxon>
        <taxon>Dikarya</taxon>
        <taxon>Ascomycota</taxon>
        <taxon>Saccharomycotina</taxon>
        <taxon>Dipodascomycetes</taxon>
        <taxon>Dipodascales</taxon>
        <taxon>Trichomonascaceae</taxon>
        <taxon>Sugiyamaella</taxon>
    </lineage>
</organism>
<dbReference type="GeneID" id="30037433"/>
<evidence type="ECO:0000256" key="4">
    <source>
        <dbReference type="PIRSR" id="PIRSR000097-2"/>
    </source>
</evidence>
<dbReference type="Pfam" id="PF00248">
    <property type="entry name" value="Aldo_ket_red"/>
    <property type="match status" value="1"/>
</dbReference>
<dbReference type="PIRSF" id="PIRSF000097">
    <property type="entry name" value="AKR"/>
    <property type="match status" value="1"/>
</dbReference>
<sequence length="280" mass="31568">MSYVLNSGAKIPNVGFGVWEAPQDETSKLVEIALQSGYRHIDTAKCYDNEKESADGIAKFLKENKEVSRKDVFYTSKIWLDEFGYEKAKKAVQKSVDAASSIEYIDLLLLHGPEPPANLRLGAYKALQEAVAEGKVKNIGVSNYAVHHLEELLNWPELKIKPAVNQVEINPWLQRDDIAQFCKKNNILIEAYSPLMRGERLDDPALVALAKKYNKSVAQVLVRWNLQKGFLPLPKSATASRIKSNIDVYDFELSEEDFESLGDINSYFVAGGNWDPTKWE</sequence>
<feature type="domain" description="NADP-dependent oxidoreductase" evidence="6">
    <location>
        <begin position="15"/>
        <end position="264"/>
    </location>
</feature>
<dbReference type="InterPro" id="IPR023210">
    <property type="entry name" value="NADP_OxRdtase_dom"/>
</dbReference>
<dbReference type="GO" id="GO:0016616">
    <property type="term" value="F:oxidoreductase activity, acting on the CH-OH group of donors, NAD or NADP as acceptor"/>
    <property type="evidence" value="ECO:0007669"/>
    <property type="project" value="UniProtKB-ARBA"/>
</dbReference>
<keyword evidence="2" id="KW-0560">Oxidoreductase</keyword>
<comment type="similarity">
    <text evidence="1">Belongs to the aldo/keto reductase family.</text>
</comment>
<accession>A0A167EMI5</accession>
<dbReference type="InterPro" id="IPR018170">
    <property type="entry name" value="Aldo/ket_reductase_CS"/>
</dbReference>
<evidence type="ECO:0000256" key="5">
    <source>
        <dbReference type="PIRSR" id="PIRSR000097-3"/>
    </source>
</evidence>
<dbReference type="PANTHER" id="PTHR43827:SF13">
    <property type="entry name" value="ALDO_KETO REDUCTASE FAMILY PROTEIN"/>
    <property type="match status" value="1"/>
</dbReference>
<dbReference type="Gene3D" id="3.20.20.100">
    <property type="entry name" value="NADP-dependent oxidoreductase domain"/>
    <property type="match status" value="1"/>
</dbReference>
<dbReference type="AlphaFoldDB" id="A0A167EMI5"/>
<dbReference type="InterPro" id="IPR020471">
    <property type="entry name" value="AKR"/>
</dbReference>
<name>A0A167EMI5_9ASCO</name>
<evidence type="ECO:0000256" key="2">
    <source>
        <dbReference type="ARBA" id="ARBA00023002"/>
    </source>
</evidence>
<reference evidence="7 8" key="1">
    <citation type="submission" date="2016-02" db="EMBL/GenBank/DDBJ databases">
        <title>Complete genome sequence and transcriptome regulation of the pentose utilising yeast Sugiyamaella lignohabitans.</title>
        <authorList>
            <person name="Bellasio M."/>
            <person name="Peymann A."/>
            <person name="Valli M."/>
            <person name="Sipitzky M."/>
            <person name="Graf A."/>
            <person name="Sauer M."/>
            <person name="Marx H."/>
            <person name="Mattanovich D."/>
        </authorList>
    </citation>
    <scope>NUCLEOTIDE SEQUENCE [LARGE SCALE GENOMIC DNA]</scope>
    <source>
        <strain evidence="7 8">CBS 10342</strain>
    </source>
</reference>
<evidence type="ECO:0000313" key="8">
    <source>
        <dbReference type="Proteomes" id="UP000189580"/>
    </source>
</evidence>
<gene>
    <name evidence="7" type="ORF">AWJ20_5215</name>
</gene>
<dbReference type="InterPro" id="IPR036812">
    <property type="entry name" value="NAD(P)_OxRdtase_dom_sf"/>
</dbReference>
<proteinExistence type="inferred from homology"/>
<feature type="active site" description="Proton donor" evidence="3">
    <location>
        <position position="47"/>
    </location>
</feature>
<evidence type="ECO:0000256" key="3">
    <source>
        <dbReference type="PIRSR" id="PIRSR000097-1"/>
    </source>
</evidence>
<dbReference type="SUPFAM" id="SSF51430">
    <property type="entry name" value="NAD(P)-linked oxidoreductase"/>
    <property type="match status" value="1"/>
</dbReference>
<feature type="binding site" evidence="4">
    <location>
        <position position="111"/>
    </location>
    <ligand>
        <name>substrate</name>
    </ligand>
</feature>
<evidence type="ECO:0000256" key="1">
    <source>
        <dbReference type="ARBA" id="ARBA00007905"/>
    </source>
</evidence>
<keyword evidence="8" id="KW-1185">Reference proteome</keyword>
<dbReference type="PANTHER" id="PTHR43827">
    <property type="entry name" value="2,5-DIKETO-D-GLUCONIC ACID REDUCTASE"/>
    <property type="match status" value="1"/>
</dbReference>
<dbReference type="PRINTS" id="PR00069">
    <property type="entry name" value="ALDKETRDTASE"/>
</dbReference>
<dbReference type="PROSITE" id="PS00062">
    <property type="entry name" value="ALDOKETO_REDUCTASE_2"/>
    <property type="match status" value="1"/>
</dbReference>
<dbReference type="FunFam" id="3.20.20.100:FF:000015">
    <property type="entry name" value="Oxidoreductase, aldo/keto reductase family"/>
    <property type="match status" value="1"/>
</dbReference>
<dbReference type="RefSeq" id="XP_018736731.1">
    <property type="nucleotide sequence ID" value="XM_018882345.1"/>
</dbReference>